<evidence type="ECO:0000313" key="1">
    <source>
        <dbReference type="EMBL" id="ADB17461.1"/>
    </source>
</evidence>
<dbReference type="Proteomes" id="UP000001887">
    <property type="component" value="Chromosome"/>
</dbReference>
<evidence type="ECO:0000313" key="2">
    <source>
        <dbReference type="Proteomes" id="UP000001887"/>
    </source>
</evidence>
<dbReference type="OrthoDB" id="237638at2"/>
<organism evidence="1 2">
    <name type="scientific">Pirellula staleyi (strain ATCC 27377 / DSM 6068 / ICPB 4128)</name>
    <name type="common">Pirella staleyi</name>
    <dbReference type="NCBI Taxonomy" id="530564"/>
    <lineage>
        <taxon>Bacteria</taxon>
        <taxon>Pseudomonadati</taxon>
        <taxon>Planctomycetota</taxon>
        <taxon>Planctomycetia</taxon>
        <taxon>Pirellulales</taxon>
        <taxon>Pirellulaceae</taxon>
        <taxon>Pirellula</taxon>
    </lineage>
</organism>
<dbReference type="eggNOG" id="COG4102">
    <property type="taxonomic scope" value="Bacteria"/>
</dbReference>
<dbReference type="PANTHER" id="PTHR43737:SF1">
    <property type="entry name" value="DUF1501 DOMAIN-CONTAINING PROTEIN"/>
    <property type="match status" value="1"/>
</dbReference>
<accession>D2R7N5</accession>
<dbReference type="Gene3D" id="3.40.720.10">
    <property type="entry name" value="Alkaline Phosphatase, subunit A"/>
    <property type="match status" value="1"/>
</dbReference>
<dbReference type="PANTHER" id="PTHR43737">
    <property type="entry name" value="BLL7424 PROTEIN"/>
    <property type="match status" value="1"/>
</dbReference>
<reference evidence="1 2" key="1">
    <citation type="journal article" date="2009" name="Stand. Genomic Sci.">
        <title>Complete genome sequence of Pirellula staleyi type strain (ATCC 27377).</title>
        <authorList>
            <person name="Clum A."/>
            <person name="Tindall B.J."/>
            <person name="Sikorski J."/>
            <person name="Ivanova N."/>
            <person name="Mavrommatis K."/>
            <person name="Lucas S."/>
            <person name="Glavina del Rio T."/>
            <person name="Nolan M."/>
            <person name="Chen F."/>
            <person name="Tice H."/>
            <person name="Pitluck S."/>
            <person name="Cheng J.F."/>
            <person name="Chertkov O."/>
            <person name="Brettin T."/>
            <person name="Han C."/>
            <person name="Detter J.C."/>
            <person name="Kuske C."/>
            <person name="Bruce D."/>
            <person name="Goodwin L."/>
            <person name="Ovchinikova G."/>
            <person name="Pati A."/>
            <person name="Mikhailova N."/>
            <person name="Chen A."/>
            <person name="Palaniappan K."/>
            <person name="Land M."/>
            <person name="Hauser L."/>
            <person name="Chang Y.J."/>
            <person name="Jeffries C.D."/>
            <person name="Chain P."/>
            <person name="Rohde M."/>
            <person name="Goker M."/>
            <person name="Bristow J."/>
            <person name="Eisen J.A."/>
            <person name="Markowitz V."/>
            <person name="Hugenholtz P."/>
            <person name="Kyrpides N.C."/>
            <person name="Klenk H.P."/>
            <person name="Lapidus A."/>
        </authorList>
    </citation>
    <scope>NUCLEOTIDE SEQUENCE [LARGE SCALE GENOMIC DNA]</scope>
    <source>
        <strain evidence="2">ATCC 27377 / DSM 6068 / ICPB 4128</strain>
    </source>
</reference>
<name>D2R7N5_PIRSD</name>
<sequence length="419" mass="45176" precursor="true">MSTGCRDYHMTRRALMAAGGASLLGMNVHQLLAMSGKSHAAKCEHVILFWNGGGMSHIDTWDPKPGRPTGGELAPIKTSVSGIEISEAFPKVASQMKHATLIRSIAGTQGDHGRASYNLQTSYLPGPNLVHPGMGSVAAHELPPLGDLPAYISISGMAPRAGYLGQKCEAYFVPSPGDKDPYLAFPEGIVNERGNKRLETLAKFNARFNGSSTDERLSSAQTSIDDAVRLMRSPALEAFELGKVPKETIDRYGNTPFGRGALLAKRLVEKGVRFVQINRGGFDTHSNNFPAMRDHGEVMDPGLGSLIEDLAASGMLEKTMVIMLSEFGRTPRINKDAGRDHWANVFSCFMAGGGIRGGQVIGSSDEDGAEPKDRPVKVQDLHASICHALGIDPDKEVMTPLERPMRLVDQGKKIDELFA</sequence>
<dbReference type="HOGENOM" id="CLU_035908_0_0_0"/>
<dbReference type="InterPro" id="IPR017850">
    <property type="entry name" value="Alkaline_phosphatase_core_sf"/>
</dbReference>
<dbReference type="EMBL" id="CP001848">
    <property type="protein sequence ID" value="ADB17461.1"/>
    <property type="molecule type" value="Genomic_DNA"/>
</dbReference>
<dbReference type="SUPFAM" id="SSF53649">
    <property type="entry name" value="Alkaline phosphatase-like"/>
    <property type="match status" value="1"/>
</dbReference>
<evidence type="ECO:0008006" key="3">
    <source>
        <dbReference type="Google" id="ProtNLM"/>
    </source>
</evidence>
<proteinExistence type="predicted"/>
<dbReference type="KEGG" id="psl:Psta_2795"/>
<keyword evidence="2" id="KW-1185">Reference proteome</keyword>
<dbReference type="AlphaFoldDB" id="D2R7N5"/>
<protein>
    <recommendedName>
        <fullName evidence="3">DUF1501 domain-containing protein</fullName>
    </recommendedName>
</protein>
<gene>
    <name evidence="1" type="ordered locus">Psta_2795</name>
</gene>
<dbReference type="InterPro" id="IPR010869">
    <property type="entry name" value="DUF1501"/>
</dbReference>
<dbReference type="STRING" id="530564.Psta_2795"/>
<dbReference type="Pfam" id="PF07394">
    <property type="entry name" value="DUF1501"/>
    <property type="match status" value="1"/>
</dbReference>